<keyword evidence="3" id="KW-1185">Reference proteome</keyword>
<evidence type="ECO:0000313" key="2">
    <source>
        <dbReference type="EMBL" id="TQM29392.1"/>
    </source>
</evidence>
<name>A0A543F6D0_9NOCA</name>
<organism evidence="2 3">
    <name type="scientific">Nocardia bhagyanarayanae</name>
    <dbReference type="NCBI Taxonomy" id="1215925"/>
    <lineage>
        <taxon>Bacteria</taxon>
        <taxon>Bacillati</taxon>
        <taxon>Actinomycetota</taxon>
        <taxon>Actinomycetes</taxon>
        <taxon>Mycobacteriales</taxon>
        <taxon>Nocardiaceae</taxon>
        <taxon>Nocardia</taxon>
    </lineage>
</organism>
<gene>
    <name evidence="2" type="ORF">FB390_0993</name>
</gene>
<dbReference type="AlphaFoldDB" id="A0A543F6D0"/>
<sequence length="259" mass="28117">MSSETPTTTPFTNRILTPKPRNRGDSAILACRCAPSAVVCRVSYEVGRRTGRFGSISARILPGTLLRCASCVAIRSGTKHLRPDHAGEIGQRHVAVDHAGRQHASSTGDQAHPPVVQRPSIRRFESPPSVQHVDLKLWQFRILLWSLLWPRRPAIQDQGRGGMGRAAAAQVKTRVTAAPRVIDAVTDRRPPSSARPTGRGLRGGPAYGDFRPLTVTFGRIACLGGRGALAATRRVSRGCRWCPGRWGGQDHAVQHRDSG</sequence>
<evidence type="ECO:0000256" key="1">
    <source>
        <dbReference type="SAM" id="MobiDB-lite"/>
    </source>
</evidence>
<evidence type="ECO:0000313" key="3">
    <source>
        <dbReference type="Proteomes" id="UP000316331"/>
    </source>
</evidence>
<protein>
    <submittedName>
        <fullName evidence="2">Uncharacterized protein</fullName>
    </submittedName>
</protein>
<proteinExistence type="predicted"/>
<feature type="compositionally biased region" description="Polar residues" evidence="1">
    <location>
        <begin position="1"/>
        <end position="15"/>
    </location>
</feature>
<accession>A0A543F6D0</accession>
<dbReference type="EMBL" id="VFPG01000001">
    <property type="protein sequence ID" value="TQM29392.1"/>
    <property type="molecule type" value="Genomic_DNA"/>
</dbReference>
<reference evidence="2 3" key="1">
    <citation type="submission" date="2019-06" db="EMBL/GenBank/DDBJ databases">
        <title>Sequencing the genomes of 1000 actinobacteria strains.</title>
        <authorList>
            <person name="Klenk H.-P."/>
        </authorList>
    </citation>
    <scope>NUCLEOTIDE SEQUENCE [LARGE SCALE GENOMIC DNA]</scope>
    <source>
        <strain evidence="2 3">DSM 103495</strain>
    </source>
</reference>
<comment type="caution">
    <text evidence="2">The sequence shown here is derived from an EMBL/GenBank/DDBJ whole genome shotgun (WGS) entry which is preliminary data.</text>
</comment>
<dbReference type="Proteomes" id="UP000316331">
    <property type="component" value="Unassembled WGS sequence"/>
</dbReference>
<feature type="region of interest" description="Disordered" evidence="1">
    <location>
        <begin position="1"/>
        <end position="20"/>
    </location>
</feature>